<dbReference type="InterPro" id="IPR036390">
    <property type="entry name" value="WH_DNA-bd_sf"/>
</dbReference>
<dbReference type="InterPro" id="IPR005818">
    <property type="entry name" value="Histone_H1/H5_H15"/>
</dbReference>
<feature type="compositionally biased region" description="Polar residues" evidence="2">
    <location>
        <begin position="10"/>
        <end position="23"/>
    </location>
</feature>
<name>A0A9P6C2H6_9AGAR</name>
<dbReference type="SUPFAM" id="SSF46785">
    <property type="entry name" value="Winged helix' DNA-binding domain"/>
    <property type="match status" value="1"/>
</dbReference>
<feature type="region of interest" description="Disordered" evidence="2">
    <location>
        <begin position="1"/>
        <end position="154"/>
    </location>
</feature>
<dbReference type="GO" id="GO:0003677">
    <property type="term" value="F:DNA binding"/>
    <property type="evidence" value="ECO:0007669"/>
    <property type="project" value="InterPro"/>
</dbReference>
<comment type="caution">
    <text evidence="4">The sequence shown here is derived from an EMBL/GenBank/DDBJ whole genome shotgun (WGS) entry which is preliminary data.</text>
</comment>
<feature type="compositionally biased region" description="Low complexity" evidence="2">
    <location>
        <begin position="65"/>
        <end position="88"/>
    </location>
</feature>
<organism evidence="4 5">
    <name type="scientific">Macrolepiota fuliginosa MF-IS2</name>
    <dbReference type="NCBI Taxonomy" id="1400762"/>
    <lineage>
        <taxon>Eukaryota</taxon>
        <taxon>Fungi</taxon>
        <taxon>Dikarya</taxon>
        <taxon>Basidiomycota</taxon>
        <taxon>Agaricomycotina</taxon>
        <taxon>Agaricomycetes</taxon>
        <taxon>Agaricomycetidae</taxon>
        <taxon>Agaricales</taxon>
        <taxon>Agaricineae</taxon>
        <taxon>Agaricaceae</taxon>
        <taxon>Macrolepiota</taxon>
    </lineage>
</organism>
<dbReference type="PRINTS" id="PR01217">
    <property type="entry name" value="PRICHEXTENSN"/>
</dbReference>
<evidence type="ECO:0000313" key="5">
    <source>
        <dbReference type="Proteomes" id="UP000807342"/>
    </source>
</evidence>
<evidence type="ECO:0000256" key="1">
    <source>
        <dbReference type="ARBA" id="ARBA00020833"/>
    </source>
</evidence>
<dbReference type="InterPro" id="IPR036388">
    <property type="entry name" value="WH-like_DNA-bd_sf"/>
</dbReference>
<dbReference type="GO" id="GO:0006334">
    <property type="term" value="P:nucleosome assembly"/>
    <property type="evidence" value="ECO:0007669"/>
    <property type="project" value="InterPro"/>
</dbReference>
<reference evidence="4" key="1">
    <citation type="submission" date="2020-11" db="EMBL/GenBank/DDBJ databases">
        <authorList>
            <consortium name="DOE Joint Genome Institute"/>
            <person name="Ahrendt S."/>
            <person name="Riley R."/>
            <person name="Andreopoulos W."/>
            <person name="Labutti K."/>
            <person name="Pangilinan J."/>
            <person name="Ruiz-Duenas F.J."/>
            <person name="Barrasa J.M."/>
            <person name="Sanchez-Garcia M."/>
            <person name="Camarero S."/>
            <person name="Miyauchi S."/>
            <person name="Serrano A."/>
            <person name="Linde D."/>
            <person name="Babiker R."/>
            <person name="Drula E."/>
            <person name="Ayuso-Fernandez I."/>
            <person name="Pacheco R."/>
            <person name="Padilla G."/>
            <person name="Ferreira P."/>
            <person name="Barriuso J."/>
            <person name="Kellner H."/>
            <person name="Castanera R."/>
            <person name="Alfaro M."/>
            <person name="Ramirez L."/>
            <person name="Pisabarro A.G."/>
            <person name="Kuo A."/>
            <person name="Tritt A."/>
            <person name="Lipzen A."/>
            <person name="He G."/>
            <person name="Yan M."/>
            <person name="Ng V."/>
            <person name="Cullen D."/>
            <person name="Martin F."/>
            <person name="Rosso M.-N."/>
            <person name="Henrissat B."/>
            <person name="Hibbett D."/>
            <person name="Martinez A.T."/>
            <person name="Grigoriev I.V."/>
        </authorList>
    </citation>
    <scope>NUCLEOTIDE SEQUENCE</scope>
    <source>
        <strain evidence="4">MF-IS2</strain>
    </source>
</reference>
<accession>A0A9P6C2H6</accession>
<proteinExistence type="predicted"/>
<dbReference type="OrthoDB" id="5863171at2759"/>
<dbReference type="Pfam" id="PF00538">
    <property type="entry name" value="Linker_histone"/>
    <property type="match status" value="1"/>
</dbReference>
<feature type="compositionally biased region" description="Low complexity" evidence="2">
    <location>
        <begin position="318"/>
        <end position="343"/>
    </location>
</feature>
<sequence length="354" mass="38440">MASLNRPGEESSNPEPTSPNTEVPATAEPQPPDKQPENSPATATAQTPAPPTPVLPATPAPPPVQQQLQYPHQPYGYSQHPPAAYPHAPYYPPPPGYPAYPPSYPHYPPPVPNGYPHPPPPPPPHPAYPPPPNPMYPSPHVSQPPAHQDQGSDDLPSYEEMLVEALQESTDPEGCAPKDLFTWMAARYPLQSNFRPSASQALQKAFKRGRLEKSSNGKYRLSASWEGGNVRVYVLFFLMFLLILDSLIVDIETDDKTSANAITITVECRSAHVCVSVHTCSSCSSSPPSHPCSTKCTPAIPWSDISLSLRWPCPARISRISSTPDPTSTPRTNAPPTSTNTTSFFGGYQNSHHN</sequence>
<evidence type="ECO:0000256" key="2">
    <source>
        <dbReference type="SAM" id="MobiDB-lite"/>
    </source>
</evidence>
<evidence type="ECO:0000313" key="4">
    <source>
        <dbReference type="EMBL" id="KAF9448912.1"/>
    </source>
</evidence>
<dbReference type="SMART" id="SM00526">
    <property type="entry name" value="H15"/>
    <property type="match status" value="1"/>
</dbReference>
<dbReference type="PROSITE" id="PS51504">
    <property type="entry name" value="H15"/>
    <property type="match status" value="1"/>
</dbReference>
<protein>
    <recommendedName>
        <fullName evidence="1">Histone H1</fullName>
    </recommendedName>
</protein>
<dbReference type="AlphaFoldDB" id="A0A9P6C2H6"/>
<keyword evidence="5" id="KW-1185">Reference proteome</keyword>
<feature type="domain" description="H15" evidence="3">
    <location>
        <begin position="154"/>
        <end position="223"/>
    </location>
</feature>
<dbReference type="GO" id="GO:0000786">
    <property type="term" value="C:nucleosome"/>
    <property type="evidence" value="ECO:0007669"/>
    <property type="project" value="InterPro"/>
</dbReference>
<feature type="compositionally biased region" description="Pro residues" evidence="2">
    <location>
        <begin position="89"/>
        <end position="137"/>
    </location>
</feature>
<feature type="region of interest" description="Disordered" evidence="2">
    <location>
        <begin position="318"/>
        <end position="354"/>
    </location>
</feature>
<dbReference type="Gene3D" id="1.10.10.10">
    <property type="entry name" value="Winged helix-like DNA-binding domain superfamily/Winged helix DNA-binding domain"/>
    <property type="match status" value="1"/>
</dbReference>
<dbReference type="EMBL" id="MU151146">
    <property type="protein sequence ID" value="KAF9448912.1"/>
    <property type="molecule type" value="Genomic_DNA"/>
</dbReference>
<evidence type="ECO:0000259" key="3">
    <source>
        <dbReference type="PROSITE" id="PS51504"/>
    </source>
</evidence>
<feature type="compositionally biased region" description="Pro residues" evidence="2">
    <location>
        <begin position="48"/>
        <end position="64"/>
    </location>
</feature>
<gene>
    <name evidence="4" type="ORF">P691DRAFT_594439</name>
</gene>
<dbReference type="Proteomes" id="UP000807342">
    <property type="component" value="Unassembled WGS sequence"/>
</dbReference>